<feature type="region of interest" description="Disordered" evidence="1">
    <location>
        <begin position="126"/>
        <end position="154"/>
    </location>
</feature>
<sequence length="543" mass="62257">METSEIHPSPEFDLSPKKTTINGNLVGAIANTKEKLNATFQSAEGQENGNINHDAEHTQTELERELKELCIEVDELKASRQHAQKLEKENRDLTKEYESNTQQQQEQIDDLLWKLEEKEREVNELAATNERMETEHSEALRLSETREQQQQEQIDDLEQKLHEKEQEVNELTATQERMETEHSDMSRISETRAQQQQEQIEQLQTELENTQRVSAELALEKEALETRSGEYRDTINTVRKELEQLTEIVKEQEILLRGLHPLLPGVDDLVDCQRHLAELTGDDIQLTAHMRECQSCQRVVTHYLFHIKTCHTINCERCAYVRQLYCGHVFTCEREGCDITGCEETKQAIRDSQLSPEELQNNKQFRDKISVHLRRITSPSCGTAECGGIFRAFQQREFWAVAVGPVNLHRHQISNRLLQMCFRILPFTVSQAEQAIIACLSHSDLWSSPSHRKRCLVCNICLTSLRSCASCTLPSCEICTIGAIACAQHSINCTTESCKIPFCRYYKHCVRDGDTVYPSPTVLALFRESILMLNHPPITGGLL</sequence>
<dbReference type="RefSeq" id="XP_019637553.1">
    <property type="nucleotide sequence ID" value="XM_019781994.1"/>
</dbReference>
<evidence type="ECO:0000313" key="2">
    <source>
        <dbReference type="Proteomes" id="UP000515135"/>
    </source>
</evidence>
<feature type="compositionally biased region" description="Basic and acidic residues" evidence="1">
    <location>
        <begin position="177"/>
        <end position="190"/>
    </location>
</feature>
<organism evidence="2 3">
    <name type="scientific">Branchiostoma belcheri</name>
    <name type="common">Amphioxus</name>
    <dbReference type="NCBI Taxonomy" id="7741"/>
    <lineage>
        <taxon>Eukaryota</taxon>
        <taxon>Metazoa</taxon>
        <taxon>Chordata</taxon>
        <taxon>Cephalochordata</taxon>
        <taxon>Leptocardii</taxon>
        <taxon>Amphioxiformes</taxon>
        <taxon>Branchiostomatidae</taxon>
        <taxon>Branchiostoma</taxon>
    </lineage>
</organism>
<evidence type="ECO:0000256" key="1">
    <source>
        <dbReference type="SAM" id="MobiDB-lite"/>
    </source>
</evidence>
<dbReference type="Proteomes" id="UP000515135">
    <property type="component" value="Unplaced"/>
</dbReference>
<name>A0A6P4ZL84_BRABE</name>
<feature type="region of interest" description="Disordered" evidence="1">
    <location>
        <begin position="177"/>
        <end position="200"/>
    </location>
</feature>
<feature type="region of interest" description="Disordered" evidence="1">
    <location>
        <begin position="79"/>
        <end position="105"/>
    </location>
</feature>
<dbReference type="Gene3D" id="1.20.1020.10">
    <property type="entry name" value="TAZ domain"/>
    <property type="match status" value="1"/>
</dbReference>
<keyword evidence="2" id="KW-1185">Reference proteome</keyword>
<feature type="compositionally biased region" description="Basic and acidic residues" evidence="1">
    <location>
        <begin position="79"/>
        <end position="98"/>
    </location>
</feature>
<gene>
    <name evidence="3" type="primary">LOC109479926</name>
</gene>
<reference evidence="3" key="1">
    <citation type="submission" date="2025-08" db="UniProtKB">
        <authorList>
            <consortium name="RefSeq"/>
        </authorList>
    </citation>
    <scope>IDENTIFICATION</scope>
    <source>
        <tissue evidence="3">Gonad</tissue>
    </source>
</reference>
<evidence type="ECO:0000313" key="3">
    <source>
        <dbReference type="RefSeq" id="XP_019637553.1"/>
    </source>
</evidence>
<proteinExistence type="predicted"/>
<feature type="compositionally biased region" description="Basic and acidic residues" evidence="1">
    <location>
        <begin position="130"/>
        <end position="149"/>
    </location>
</feature>
<dbReference type="OrthoDB" id="10039970at2759"/>
<dbReference type="GeneID" id="109479926"/>
<accession>A0A6P4ZL84</accession>
<dbReference type="AlphaFoldDB" id="A0A6P4ZL84"/>
<dbReference type="InterPro" id="IPR035898">
    <property type="entry name" value="TAZ_dom_sf"/>
</dbReference>
<protein>
    <submittedName>
        <fullName evidence="3">Synaptonemal complex protein 1-like isoform X2</fullName>
    </submittedName>
</protein>